<dbReference type="FunFam" id="3.30.230.10:FF:000017">
    <property type="entry name" value="Galactokinase"/>
    <property type="match status" value="1"/>
</dbReference>
<dbReference type="InterPro" id="IPR019741">
    <property type="entry name" value="Galactokinase_CS"/>
</dbReference>
<dbReference type="InterPro" id="IPR013750">
    <property type="entry name" value="GHMP_kinase_C_dom"/>
</dbReference>
<feature type="domain" description="GHMP kinase C-terminal" evidence="13">
    <location>
        <begin position="332"/>
        <end position="405"/>
    </location>
</feature>
<dbReference type="GO" id="GO:0005524">
    <property type="term" value="F:ATP binding"/>
    <property type="evidence" value="ECO:0007669"/>
    <property type="project" value="UniProtKB-UniRule"/>
</dbReference>
<dbReference type="Gene3D" id="3.30.70.890">
    <property type="entry name" value="GHMP kinase, C-terminal domain"/>
    <property type="match status" value="1"/>
</dbReference>
<organism evidence="15 16">
    <name type="scientific">Actinomyces graevenitzii F0530</name>
    <dbReference type="NCBI Taxonomy" id="1321817"/>
    <lineage>
        <taxon>Bacteria</taxon>
        <taxon>Bacillati</taxon>
        <taxon>Actinomycetota</taxon>
        <taxon>Actinomycetes</taxon>
        <taxon>Actinomycetales</taxon>
        <taxon>Actinomycetaceae</taxon>
        <taxon>Actinomyces</taxon>
    </lineage>
</organism>
<keyword evidence="7" id="KW-0067">ATP-binding</keyword>
<dbReference type="RefSeq" id="WP_021603902.1">
    <property type="nucleotide sequence ID" value="NZ_KE951492.1"/>
</dbReference>
<evidence type="ECO:0000259" key="14">
    <source>
        <dbReference type="Pfam" id="PF10509"/>
    </source>
</evidence>
<keyword evidence="9" id="KW-0299">Galactose metabolism</keyword>
<dbReference type="PIRSF" id="PIRSF000530">
    <property type="entry name" value="Galactokinase"/>
    <property type="match status" value="1"/>
</dbReference>
<keyword evidence="6 15" id="KW-0418">Kinase</keyword>
<dbReference type="InterPro" id="IPR000705">
    <property type="entry name" value="Galactokinase"/>
</dbReference>
<dbReference type="PANTHER" id="PTHR10457">
    <property type="entry name" value="MEVALONATE KINASE/GALACTOKINASE"/>
    <property type="match status" value="1"/>
</dbReference>
<evidence type="ECO:0000256" key="2">
    <source>
        <dbReference type="ARBA" id="ARBA00022490"/>
    </source>
</evidence>
<dbReference type="SUPFAM" id="SSF55060">
    <property type="entry name" value="GHMP Kinase, C-terminal domain"/>
    <property type="match status" value="1"/>
</dbReference>
<dbReference type="Pfam" id="PF10509">
    <property type="entry name" value="GalKase_gal_bdg"/>
    <property type="match status" value="1"/>
</dbReference>
<dbReference type="AlphaFoldDB" id="U1RQN5"/>
<evidence type="ECO:0000256" key="3">
    <source>
        <dbReference type="ARBA" id="ARBA00022679"/>
    </source>
</evidence>
<keyword evidence="8" id="KW-0460">Magnesium</keyword>
<evidence type="ECO:0000256" key="7">
    <source>
        <dbReference type="ARBA" id="ARBA00022840"/>
    </source>
</evidence>
<evidence type="ECO:0000256" key="6">
    <source>
        <dbReference type="ARBA" id="ARBA00022777"/>
    </source>
</evidence>
<feature type="domain" description="GHMP kinase N-terminal" evidence="12">
    <location>
        <begin position="108"/>
        <end position="203"/>
    </location>
</feature>
<dbReference type="EMBL" id="AWSC01000003">
    <property type="protein sequence ID" value="ERH20752.1"/>
    <property type="molecule type" value="Genomic_DNA"/>
</dbReference>
<dbReference type="Pfam" id="PF08544">
    <property type="entry name" value="GHMP_kinases_C"/>
    <property type="match status" value="1"/>
</dbReference>
<evidence type="ECO:0000256" key="4">
    <source>
        <dbReference type="ARBA" id="ARBA00022723"/>
    </source>
</evidence>
<evidence type="ECO:0000313" key="15">
    <source>
        <dbReference type="EMBL" id="ERH20752.1"/>
    </source>
</evidence>
<dbReference type="PRINTS" id="PR00959">
    <property type="entry name" value="MEVGALKINASE"/>
</dbReference>
<dbReference type="GO" id="GO:0005829">
    <property type="term" value="C:cytosol"/>
    <property type="evidence" value="ECO:0007669"/>
    <property type="project" value="TreeGrafter"/>
</dbReference>
<keyword evidence="10" id="KW-0119">Carbohydrate metabolism</keyword>
<keyword evidence="5" id="KW-0547">Nucleotide-binding</keyword>
<feature type="domain" description="Galactokinase N-terminal" evidence="14">
    <location>
        <begin position="20"/>
        <end position="67"/>
    </location>
</feature>
<dbReference type="EC" id="2.7.1.6" evidence="11"/>
<dbReference type="InterPro" id="IPR014721">
    <property type="entry name" value="Ribsml_uS5_D2-typ_fold_subgr"/>
</dbReference>
<accession>U1RQN5</accession>
<evidence type="ECO:0000256" key="5">
    <source>
        <dbReference type="ARBA" id="ARBA00022741"/>
    </source>
</evidence>
<evidence type="ECO:0000256" key="9">
    <source>
        <dbReference type="ARBA" id="ARBA00023144"/>
    </source>
</evidence>
<dbReference type="InterPro" id="IPR006204">
    <property type="entry name" value="GHMP_kinase_N_dom"/>
</dbReference>
<dbReference type="Proteomes" id="UP000016481">
    <property type="component" value="Unassembled WGS sequence"/>
</dbReference>
<dbReference type="InterPro" id="IPR006203">
    <property type="entry name" value="GHMP_knse_ATP-bd_CS"/>
</dbReference>
<dbReference type="Gene3D" id="3.30.230.10">
    <property type="match status" value="1"/>
</dbReference>
<dbReference type="InterPro" id="IPR020568">
    <property type="entry name" value="Ribosomal_Su5_D2-typ_SF"/>
</dbReference>
<comment type="caution">
    <text evidence="15">The sequence shown here is derived from an EMBL/GenBank/DDBJ whole genome shotgun (WGS) entry which is preliminary data.</text>
</comment>
<dbReference type="PROSITE" id="PS00106">
    <property type="entry name" value="GALACTOKINASE"/>
    <property type="match status" value="1"/>
</dbReference>
<proteinExistence type="inferred from homology"/>
<evidence type="ECO:0000256" key="10">
    <source>
        <dbReference type="ARBA" id="ARBA00023277"/>
    </source>
</evidence>
<dbReference type="PANTHER" id="PTHR10457:SF7">
    <property type="entry name" value="GALACTOKINASE-RELATED"/>
    <property type="match status" value="1"/>
</dbReference>
<comment type="similarity">
    <text evidence="1">Belongs to the GHMP kinase family. GalK subfamily.</text>
</comment>
<dbReference type="GO" id="GO:0046872">
    <property type="term" value="F:metal ion binding"/>
    <property type="evidence" value="ECO:0007669"/>
    <property type="project" value="UniProtKB-KW"/>
</dbReference>
<evidence type="ECO:0000256" key="11">
    <source>
        <dbReference type="NCBIfam" id="TIGR00131"/>
    </source>
</evidence>
<keyword evidence="4" id="KW-0479">Metal-binding</keyword>
<dbReference type="InterPro" id="IPR036554">
    <property type="entry name" value="GHMP_kinase_C_sf"/>
</dbReference>
<dbReference type="Pfam" id="PF00288">
    <property type="entry name" value="GHMP_kinases_N"/>
    <property type="match status" value="1"/>
</dbReference>
<keyword evidence="3" id="KW-0808">Transferase</keyword>
<evidence type="ECO:0000256" key="1">
    <source>
        <dbReference type="ARBA" id="ARBA00006566"/>
    </source>
</evidence>
<dbReference type="GO" id="GO:0006012">
    <property type="term" value="P:galactose metabolic process"/>
    <property type="evidence" value="ECO:0007669"/>
    <property type="project" value="UniProtKB-UniRule"/>
</dbReference>
<reference evidence="15 16" key="1">
    <citation type="submission" date="2013-08" db="EMBL/GenBank/DDBJ databases">
        <authorList>
            <person name="Weinstock G."/>
            <person name="Sodergren E."/>
            <person name="Wylie T."/>
            <person name="Fulton L."/>
            <person name="Fulton R."/>
            <person name="Fronick C."/>
            <person name="O'Laughlin M."/>
            <person name="Godfrey J."/>
            <person name="Miner T."/>
            <person name="Herter B."/>
            <person name="Appelbaum E."/>
            <person name="Cordes M."/>
            <person name="Lek S."/>
            <person name="Wollam A."/>
            <person name="Pepin K.H."/>
            <person name="Palsikar V.B."/>
            <person name="Mitreva M."/>
            <person name="Wilson R.K."/>
        </authorList>
    </citation>
    <scope>NUCLEOTIDE SEQUENCE [LARGE SCALE GENOMIC DNA]</scope>
    <source>
        <strain evidence="15 16">F0530</strain>
    </source>
</reference>
<dbReference type="GO" id="GO:0004335">
    <property type="term" value="F:galactokinase activity"/>
    <property type="evidence" value="ECO:0007669"/>
    <property type="project" value="UniProtKB-UniRule"/>
</dbReference>
<dbReference type="PRINTS" id="PR00473">
    <property type="entry name" value="GALCTOKINASE"/>
</dbReference>
<dbReference type="InterPro" id="IPR019539">
    <property type="entry name" value="GalKase_N"/>
</dbReference>
<dbReference type="FunFam" id="3.30.70.890:FF:000001">
    <property type="entry name" value="Galactokinase"/>
    <property type="match status" value="1"/>
</dbReference>
<name>U1RQN5_9ACTO</name>
<dbReference type="InterPro" id="IPR006206">
    <property type="entry name" value="Mevalonate/galactokinase"/>
</dbReference>
<keyword evidence="2" id="KW-0963">Cytoplasm</keyword>
<dbReference type="PATRIC" id="fig|1321817.3.peg.6"/>
<evidence type="ECO:0000259" key="13">
    <source>
        <dbReference type="Pfam" id="PF08544"/>
    </source>
</evidence>
<dbReference type="HOGENOM" id="CLU_017814_2_1_11"/>
<sequence length="427" mass="44709">MATYLPALSFTQGSKAVTDLFVNTFGSHPEGVWQAPGRVNIIGEHTDYNGGMALPIALPHRAFIALRHREDRLVRLVSSADPSDVVSLDLDQVAPKGEKGEVSGWAAYLVGVAWALEQDGLGPLPGFDLALESCVPLGAGLSSSAALECAVAVALDDVAGLALAGSLTNPSDAGRERLARLCSLAENKIAGAPTGGLDQAASLRCRAGHALALDCTDFSAEQVPFNLAESGLSLLVIDTRAPHALVDGQYAARRSSCEQAAALLEVELLADLDPAQLDYNLKLLAQSAREQGLQEQQVDTLVRRTRHVVSEIERTEKLIELLKTQDLTDAAALAEVGQLMNASHDSLRYDYEVTVGELDTAVEAARAAGAIGARMTGGGFGGSAIALVRTQELEQVAQAIAQAFAKAGYREPAFLQAEPGPGAGGLE</sequence>
<protein>
    <recommendedName>
        <fullName evidence="11">Galactokinase</fullName>
        <ecNumber evidence="11">2.7.1.6</ecNumber>
    </recommendedName>
</protein>
<gene>
    <name evidence="15" type="ORF">HMPREF1978_00013</name>
</gene>
<evidence type="ECO:0000259" key="12">
    <source>
        <dbReference type="Pfam" id="PF00288"/>
    </source>
</evidence>
<dbReference type="SUPFAM" id="SSF54211">
    <property type="entry name" value="Ribosomal protein S5 domain 2-like"/>
    <property type="match status" value="1"/>
</dbReference>
<evidence type="ECO:0000313" key="16">
    <source>
        <dbReference type="Proteomes" id="UP000016481"/>
    </source>
</evidence>
<dbReference type="PROSITE" id="PS00627">
    <property type="entry name" value="GHMP_KINASES_ATP"/>
    <property type="match status" value="1"/>
</dbReference>
<dbReference type="NCBIfam" id="TIGR00131">
    <property type="entry name" value="gal_kin"/>
    <property type="match status" value="1"/>
</dbReference>
<evidence type="ECO:0000256" key="8">
    <source>
        <dbReference type="ARBA" id="ARBA00022842"/>
    </source>
</evidence>